<gene>
    <name evidence="1" type="ORF">K3G42_001811</name>
</gene>
<evidence type="ECO:0000313" key="2">
    <source>
        <dbReference type="Proteomes" id="UP000827872"/>
    </source>
</evidence>
<proteinExistence type="predicted"/>
<sequence>MDGATGGGRAPSSRSLWERTRGPGASRLRALPELRMAEGLQMEEMQEEMRPDLRLLQQQPAALQVGVGVEEPRPASHPRPQELEPELACHAASSSGGGLEEEDGAEGGHLSRGPREPPPPAPWWRKRPPELQDFDRCMRSLRRRFEDAESRAQLLRLEGEAWARLQNLRPGSRSVAEDTGEFLQGMSRIRPESFFTLVFEDGGLDPDLLPWAWATRTP</sequence>
<reference evidence="1" key="1">
    <citation type="submission" date="2021-08" db="EMBL/GenBank/DDBJ databases">
        <title>The first chromosome-level gecko genome reveals the dynamic sex chromosomes of Neotropical dwarf geckos (Sphaerodactylidae: Sphaerodactylus).</title>
        <authorList>
            <person name="Pinto B.J."/>
            <person name="Keating S.E."/>
            <person name="Gamble T."/>
        </authorList>
    </citation>
    <scope>NUCLEOTIDE SEQUENCE</scope>
    <source>
        <strain evidence="1">TG3544</strain>
    </source>
</reference>
<evidence type="ECO:0000313" key="1">
    <source>
        <dbReference type="EMBL" id="KAH8006296.1"/>
    </source>
</evidence>
<name>A0ACB8FLL3_9SAUR</name>
<dbReference type="EMBL" id="CM037619">
    <property type="protein sequence ID" value="KAH8006296.1"/>
    <property type="molecule type" value="Genomic_DNA"/>
</dbReference>
<organism evidence="1 2">
    <name type="scientific">Sphaerodactylus townsendi</name>
    <dbReference type="NCBI Taxonomy" id="933632"/>
    <lineage>
        <taxon>Eukaryota</taxon>
        <taxon>Metazoa</taxon>
        <taxon>Chordata</taxon>
        <taxon>Craniata</taxon>
        <taxon>Vertebrata</taxon>
        <taxon>Euteleostomi</taxon>
        <taxon>Lepidosauria</taxon>
        <taxon>Squamata</taxon>
        <taxon>Bifurcata</taxon>
        <taxon>Gekkota</taxon>
        <taxon>Sphaerodactylidae</taxon>
        <taxon>Sphaerodactylus</taxon>
    </lineage>
</organism>
<protein>
    <submittedName>
        <fullName evidence="1">Uncharacterized protein</fullName>
    </submittedName>
</protein>
<comment type="caution">
    <text evidence="1">The sequence shown here is derived from an EMBL/GenBank/DDBJ whole genome shotgun (WGS) entry which is preliminary data.</text>
</comment>
<accession>A0ACB8FLL3</accession>
<keyword evidence="2" id="KW-1185">Reference proteome</keyword>
<dbReference type="Proteomes" id="UP000827872">
    <property type="component" value="Linkage Group LG06"/>
</dbReference>